<evidence type="ECO:0000256" key="2">
    <source>
        <dbReference type="ARBA" id="ARBA00010610"/>
    </source>
</evidence>
<accession>A0ABP9MD86</accession>
<keyword evidence="4" id="KW-0238">DNA-binding</keyword>
<sequence length="108" mass="12672">MKIDYKKYSLSQLEVLMIEISHEIEERKKVEAESIRQKIETLLQASGLSLDDVYTEKDIGIRTNKVPMKYRHPSDSTIEWSGRGKMPIWMKELIEQGAQKEDFLIQND</sequence>
<dbReference type="PANTHER" id="PTHR38097:SF2">
    <property type="entry name" value="DNA-BINDING PROTEIN STPA"/>
    <property type="match status" value="1"/>
</dbReference>
<gene>
    <name evidence="6" type="ORF">GCM10023338_00010</name>
</gene>
<dbReference type="PANTHER" id="PTHR38097">
    <property type="match status" value="1"/>
</dbReference>
<organism evidence="6 7">
    <name type="scientific">Wohlfahrtiimonas larvae</name>
    <dbReference type="NCBI Taxonomy" id="1157986"/>
    <lineage>
        <taxon>Bacteria</taxon>
        <taxon>Pseudomonadati</taxon>
        <taxon>Pseudomonadota</taxon>
        <taxon>Gammaproteobacteria</taxon>
        <taxon>Cardiobacteriales</taxon>
        <taxon>Ignatzschineriaceae</taxon>
        <taxon>Wohlfahrtiimonas</taxon>
    </lineage>
</organism>
<evidence type="ECO:0000313" key="6">
    <source>
        <dbReference type="EMBL" id="GAA5093268.1"/>
    </source>
</evidence>
<comment type="caution">
    <text evidence="6">The sequence shown here is derived from an EMBL/GenBank/DDBJ whole genome shotgun (WGS) entry which is preliminary data.</text>
</comment>
<evidence type="ECO:0000313" key="7">
    <source>
        <dbReference type="Proteomes" id="UP001500631"/>
    </source>
</evidence>
<feature type="domain" description="DNA-binding protein H-NS-like C-terminal" evidence="5">
    <location>
        <begin position="60"/>
        <end position="105"/>
    </location>
</feature>
<reference evidence="7" key="1">
    <citation type="journal article" date="2019" name="Int. J. Syst. Evol. Microbiol.">
        <title>The Global Catalogue of Microorganisms (GCM) 10K type strain sequencing project: providing services to taxonomists for standard genome sequencing and annotation.</title>
        <authorList>
            <consortium name="The Broad Institute Genomics Platform"/>
            <consortium name="The Broad Institute Genome Sequencing Center for Infectious Disease"/>
            <person name="Wu L."/>
            <person name="Ma J."/>
        </authorList>
    </citation>
    <scope>NUCLEOTIDE SEQUENCE [LARGE SCALE GENOMIC DNA]</scope>
    <source>
        <strain evidence="7">JCM 18424</strain>
    </source>
</reference>
<comment type="subcellular location">
    <subcellularLocation>
        <location evidence="1">Cytoplasm</location>
        <location evidence="1">Nucleoid</location>
    </subcellularLocation>
</comment>
<dbReference type="SMART" id="SM00528">
    <property type="entry name" value="HNS"/>
    <property type="match status" value="1"/>
</dbReference>
<dbReference type="Gene3D" id="4.10.430.10">
    <property type="entry name" value="Histone-like protein H-NS, C-terminal domain"/>
    <property type="match status" value="1"/>
</dbReference>
<name>A0ABP9MD86_9GAMM</name>
<protein>
    <submittedName>
        <fullName evidence="6">H-NS histone family protein</fullName>
    </submittedName>
</protein>
<dbReference type="RefSeq" id="WP_077926108.1">
    <property type="nucleotide sequence ID" value="NZ_BAABKE010000001.1"/>
</dbReference>
<evidence type="ECO:0000256" key="1">
    <source>
        <dbReference type="ARBA" id="ARBA00004453"/>
    </source>
</evidence>
<keyword evidence="3" id="KW-0963">Cytoplasm</keyword>
<dbReference type="Proteomes" id="UP001500631">
    <property type="component" value="Unassembled WGS sequence"/>
</dbReference>
<dbReference type="InterPro" id="IPR037150">
    <property type="entry name" value="H-NS_C_dom_sf"/>
</dbReference>
<evidence type="ECO:0000259" key="5">
    <source>
        <dbReference type="SMART" id="SM00528"/>
    </source>
</evidence>
<dbReference type="Pfam" id="PF00816">
    <property type="entry name" value="Histone_HNS"/>
    <property type="match status" value="1"/>
</dbReference>
<keyword evidence="7" id="KW-1185">Reference proteome</keyword>
<proteinExistence type="inferred from homology"/>
<evidence type="ECO:0000256" key="4">
    <source>
        <dbReference type="ARBA" id="ARBA00023125"/>
    </source>
</evidence>
<dbReference type="EMBL" id="BAABKE010000001">
    <property type="protein sequence ID" value="GAA5093268.1"/>
    <property type="molecule type" value="Genomic_DNA"/>
</dbReference>
<comment type="similarity">
    <text evidence="2">Belongs to the histone-like protein H-NS family.</text>
</comment>
<dbReference type="InterPro" id="IPR027444">
    <property type="entry name" value="H-NS_C_dom"/>
</dbReference>
<evidence type="ECO:0000256" key="3">
    <source>
        <dbReference type="ARBA" id="ARBA00022490"/>
    </source>
</evidence>
<dbReference type="SUPFAM" id="SSF81273">
    <property type="entry name" value="H-NS histone-like proteins"/>
    <property type="match status" value="1"/>
</dbReference>